<accession>A0ABP8TR86</accession>
<dbReference type="PROSITE" id="PS51186">
    <property type="entry name" value="GNAT"/>
    <property type="match status" value="1"/>
</dbReference>
<dbReference type="Pfam" id="PF00583">
    <property type="entry name" value="Acetyltransf_1"/>
    <property type="match status" value="1"/>
</dbReference>
<comment type="caution">
    <text evidence="2">The sequence shown here is derived from an EMBL/GenBank/DDBJ whole genome shotgun (WGS) entry which is preliminary data.</text>
</comment>
<dbReference type="InterPro" id="IPR016181">
    <property type="entry name" value="Acyl_CoA_acyltransferase"/>
</dbReference>
<sequence>MTSPGPCLPATVAPTWQSADMSTVTLQPVDDNLLPRLLELAVADADPHEVMPGEPGAPGWTDARRAAFAEFHRPAGGAAYAVLVDGRLVGGARFTHAEAPGAVQAHVWLARSARGKGYSREAICLLIDEARAHGASAIIAETHVSNTAAVSMLRSLGTMLWEDRDTGSVHGTLRVGEGD</sequence>
<organism evidence="2 3">
    <name type="scientific">Actinoallomurus liliacearum</name>
    <dbReference type="NCBI Taxonomy" id="1080073"/>
    <lineage>
        <taxon>Bacteria</taxon>
        <taxon>Bacillati</taxon>
        <taxon>Actinomycetota</taxon>
        <taxon>Actinomycetes</taxon>
        <taxon>Streptosporangiales</taxon>
        <taxon>Thermomonosporaceae</taxon>
        <taxon>Actinoallomurus</taxon>
    </lineage>
</organism>
<dbReference type="InterPro" id="IPR000182">
    <property type="entry name" value="GNAT_dom"/>
</dbReference>
<evidence type="ECO:0000313" key="2">
    <source>
        <dbReference type="EMBL" id="GAA4614571.1"/>
    </source>
</evidence>
<keyword evidence="3" id="KW-1185">Reference proteome</keyword>
<proteinExistence type="predicted"/>
<name>A0ABP8TR86_9ACTN</name>
<gene>
    <name evidence="2" type="ORF">GCM10023195_63670</name>
</gene>
<dbReference type="Proteomes" id="UP001500212">
    <property type="component" value="Unassembled WGS sequence"/>
</dbReference>
<feature type="domain" description="N-acetyltransferase" evidence="1">
    <location>
        <begin position="24"/>
        <end position="179"/>
    </location>
</feature>
<dbReference type="CDD" id="cd04301">
    <property type="entry name" value="NAT_SF"/>
    <property type="match status" value="1"/>
</dbReference>
<evidence type="ECO:0000259" key="1">
    <source>
        <dbReference type="PROSITE" id="PS51186"/>
    </source>
</evidence>
<dbReference type="Gene3D" id="3.40.630.30">
    <property type="match status" value="1"/>
</dbReference>
<protein>
    <recommendedName>
        <fullName evidence="1">N-acetyltransferase domain-containing protein</fullName>
    </recommendedName>
</protein>
<dbReference type="EMBL" id="BAABHJ010000026">
    <property type="protein sequence ID" value="GAA4614571.1"/>
    <property type="molecule type" value="Genomic_DNA"/>
</dbReference>
<dbReference type="SUPFAM" id="SSF55729">
    <property type="entry name" value="Acyl-CoA N-acyltransferases (Nat)"/>
    <property type="match status" value="1"/>
</dbReference>
<reference evidence="3" key="1">
    <citation type="journal article" date="2019" name="Int. J. Syst. Evol. Microbiol.">
        <title>The Global Catalogue of Microorganisms (GCM) 10K type strain sequencing project: providing services to taxonomists for standard genome sequencing and annotation.</title>
        <authorList>
            <consortium name="The Broad Institute Genomics Platform"/>
            <consortium name="The Broad Institute Genome Sequencing Center for Infectious Disease"/>
            <person name="Wu L."/>
            <person name="Ma J."/>
        </authorList>
    </citation>
    <scope>NUCLEOTIDE SEQUENCE [LARGE SCALE GENOMIC DNA]</scope>
    <source>
        <strain evidence="3">JCM 17938</strain>
    </source>
</reference>
<evidence type="ECO:0000313" key="3">
    <source>
        <dbReference type="Proteomes" id="UP001500212"/>
    </source>
</evidence>